<dbReference type="Proteomes" id="UP001054945">
    <property type="component" value="Unassembled WGS sequence"/>
</dbReference>
<feature type="region of interest" description="Disordered" evidence="1">
    <location>
        <begin position="27"/>
        <end position="119"/>
    </location>
</feature>
<protein>
    <submittedName>
        <fullName evidence="2">Uncharacterized protein</fullName>
    </submittedName>
</protein>
<accession>A0AAV4VPU0</accession>
<feature type="compositionally biased region" description="Polar residues" evidence="1">
    <location>
        <begin position="82"/>
        <end position="93"/>
    </location>
</feature>
<feature type="compositionally biased region" description="Basic residues" evidence="1">
    <location>
        <begin position="35"/>
        <end position="49"/>
    </location>
</feature>
<evidence type="ECO:0000313" key="2">
    <source>
        <dbReference type="EMBL" id="GIY72471.1"/>
    </source>
</evidence>
<evidence type="ECO:0000256" key="1">
    <source>
        <dbReference type="SAM" id="MobiDB-lite"/>
    </source>
</evidence>
<keyword evidence="3" id="KW-1185">Reference proteome</keyword>
<dbReference type="EMBL" id="BPLR01014949">
    <property type="protein sequence ID" value="GIY72471.1"/>
    <property type="molecule type" value="Genomic_DNA"/>
</dbReference>
<reference evidence="2 3" key="1">
    <citation type="submission" date="2021-06" db="EMBL/GenBank/DDBJ databases">
        <title>Caerostris extrusa draft genome.</title>
        <authorList>
            <person name="Kono N."/>
            <person name="Arakawa K."/>
        </authorList>
    </citation>
    <scope>NUCLEOTIDE SEQUENCE [LARGE SCALE GENOMIC DNA]</scope>
</reference>
<organism evidence="2 3">
    <name type="scientific">Caerostris extrusa</name>
    <name type="common">Bark spider</name>
    <name type="synonym">Caerostris bankana</name>
    <dbReference type="NCBI Taxonomy" id="172846"/>
    <lineage>
        <taxon>Eukaryota</taxon>
        <taxon>Metazoa</taxon>
        <taxon>Ecdysozoa</taxon>
        <taxon>Arthropoda</taxon>
        <taxon>Chelicerata</taxon>
        <taxon>Arachnida</taxon>
        <taxon>Araneae</taxon>
        <taxon>Araneomorphae</taxon>
        <taxon>Entelegynae</taxon>
        <taxon>Araneoidea</taxon>
        <taxon>Araneidae</taxon>
        <taxon>Caerostris</taxon>
    </lineage>
</organism>
<dbReference type="AlphaFoldDB" id="A0AAV4VPU0"/>
<comment type="caution">
    <text evidence="2">The sequence shown here is derived from an EMBL/GenBank/DDBJ whole genome shotgun (WGS) entry which is preliminary data.</text>
</comment>
<gene>
    <name evidence="2" type="ORF">CEXT_678341</name>
</gene>
<feature type="compositionally biased region" description="Basic and acidic residues" evidence="1">
    <location>
        <begin position="50"/>
        <end position="60"/>
    </location>
</feature>
<name>A0AAV4VPU0_CAEEX</name>
<proteinExistence type="predicted"/>
<sequence>MSNFTTREELIVAGMKLALFRRTTVSITSSSKPPLGKKRLKKKKRGGGKRRGEESGETKGVRQQQQPPLFSTTPDELPLHYPSTNTGERTSWWKNGRGKREGRKGIGIRGQRPPPSKRRVQYNQYPFGRPLPYPPFAAGVFPGGYLGHDNLEEAPEERESECAGMIKGCCCWCNPKRVLELLAMRNVCLQQNFGSGSGLR</sequence>
<evidence type="ECO:0000313" key="3">
    <source>
        <dbReference type="Proteomes" id="UP001054945"/>
    </source>
</evidence>
<feature type="compositionally biased region" description="Polar residues" evidence="1">
    <location>
        <begin position="61"/>
        <end position="74"/>
    </location>
</feature>